<dbReference type="GO" id="GO:0052693">
    <property type="term" value="F:epoxyqueuosine reductase activity"/>
    <property type="evidence" value="ECO:0007669"/>
    <property type="project" value="UniProtKB-UniRule"/>
</dbReference>
<evidence type="ECO:0000256" key="10">
    <source>
        <dbReference type="ARBA" id="ARBA00023002"/>
    </source>
</evidence>
<gene>
    <name evidence="17" type="primary">queH</name>
    <name evidence="18" type="ORF">DEALK_14170</name>
</gene>
<dbReference type="OrthoDB" id="9801033at2"/>
<keyword evidence="8 17" id="KW-0479">Metal-binding</keyword>
<evidence type="ECO:0000256" key="8">
    <source>
        <dbReference type="ARBA" id="ARBA00022723"/>
    </source>
</evidence>
<keyword evidence="9 17" id="KW-0671">Queuosine biosynthesis</keyword>
<keyword evidence="11 17" id="KW-0408">Iron</keyword>
<evidence type="ECO:0000256" key="11">
    <source>
        <dbReference type="ARBA" id="ARBA00023004"/>
    </source>
</evidence>
<keyword evidence="6 17" id="KW-0004">4Fe-4S</keyword>
<evidence type="ECO:0000256" key="14">
    <source>
        <dbReference type="ARBA" id="ARBA00023284"/>
    </source>
</evidence>
<dbReference type="GO" id="GO:0008616">
    <property type="term" value="P:tRNA queuosine(34) biosynthetic process"/>
    <property type="evidence" value="ECO:0007669"/>
    <property type="project" value="UniProtKB-UniRule"/>
</dbReference>
<dbReference type="Gene3D" id="3.40.50.620">
    <property type="entry name" value="HUPs"/>
    <property type="match status" value="1"/>
</dbReference>
<reference evidence="18 19" key="1">
    <citation type="submission" date="2015-06" db="EMBL/GenBank/DDBJ databases">
        <title>Genome sequence of the organohalide-respiring Dehalogenimonas alkenigignens type strain (IP3-3T).</title>
        <authorList>
            <person name="Key T.A."/>
            <person name="Richmond D.P."/>
            <person name="Bowman K.S."/>
            <person name="Cho Y.-J."/>
            <person name="Chun J."/>
            <person name="da Costa M.S."/>
            <person name="Rainey F.A."/>
            <person name="Moe W.M."/>
        </authorList>
    </citation>
    <scope>NUCLEOTIDE SEQUENCE [LARGE SCALE GENOMIC DNA]</scope>
    <source>
        <strain evidence="18 19">IP3-3</strain>
    </source>
</reference>
<evidence type="ECO:0000256" key="13">
    <source>
        <dbReference type="ARBA" id="ARBA00023157"/>
    </source>
</evidence>
<dbReference type="EC" id="1.17.99.6" evidence="4 17"/>
<keyword evidence="19" id="KW-1185">Reference proteome</keyword>
<dbReference type="PANTHER" id="PTHR36701:SF1">
    <property type="entry name" value="EPOXYQUEUOSINE REDUCTASE QUEH"/>
    <property type="match status" value="1"/>
</dbReference>
<dbReference type="UniPathway" id="UPA00392"/>
<dbReference type="AlphaFoldDB" id="A0A0W0GJ28"/>
<feature type="binding site" evidence="17">
    <location>
        <position position="10"/>
    </location>
    <ligand>
        <name>[4Fe-4S] cluster</name>
        <dbReference type="ChEBI" id="CHEBI:49883"/>
    </ligand>
</feature>
<evidence type="ECO:0000256" key="3">
    <source>
        <dbReference type="ARBA" id="ARBA00008207"/>
    </source>
</evidence>
<feature type="disulfide bond" description="Redox-active" evidence="17">
    <location>
        <begin position="163"/>
        <end position="165"/>
    </location>
</feature>
<feature type="binding site" evidence="17">
    <location>
        <position position="83"/>
    </location>
    <ligand>
        <name>[4Fe-4S] cluster</name>
        <dbReference type="ChEBI" id="CHEBI:49883"/>
    </ligand>
</feature>
<keyword evidence="7 17" id="KW-0819">tRNA processing</keyword>
<accession>A0A0W0GJ28</accession>
<evidence type="ECO:0000256" key="15">
    <source>
        <dbReference type="ARBA" id="ARBA00031446"/>
    </source>
</evidence>
<sequence>MPSLLVHCCCVHCSAYSLKYWRQQGFQVTAFWYNPNIHPFAEHQLRLEAIKTFLNNTGIPLVMSPCYDIDRYFKSTRGSESRCESCYQMRLEAAATCAQDNGYDGFTSSLLISPQQQHDRLTRIGIEVADRHKVRFYYADLRKRYSDSRALTKSQTLYRQEYCGCLHSRHQQDGGQTAN</sequence>
<evidence type="ECO:0000313" key="19">
    <source>
        <dbReference type="Proteomes" id="UP000053947"/>
    </source>
</evidence>
<evidence type="ECO:0000256" key="12">
    <source>
        <dbReference type="ARBA" id="ARBA00023014"/>
    </source>
</evidence>
<comment type="function">
    <text evidence="1 17">Catalyzes the conversion of epoxyqueuosine (oQ) to queuosine (Q), which is a hypermodified base found in the wobble positions of tRNA(Asp), tRNA(Asn), tRNA(His) and tRNA(Tyr).</text>
</comment>
<evidence type="ECO:0000256" key="1">
    <source>
        <dbReference type="ARBA" id="ARBA00002268"/>
    </source>
</evidence>
<protein>
    <recommendedName>
        <fullName evidence="5 17">Epoxyqueuosine reductase QueH</fullName>
        <ecNumber evidence="4 17">1.17.99.6</ecNumber>
    </recommendedName>
    <alternativeName>
        <fullName evidence="15 17">Queuosine biosynthesis protein QueH</fullName>
    </alternativeName>
</protein>
<dbReference type="GO" id="GO:0046872">
    <property type="term" value="F:metal ion binding"/>
    <property type="evidence" value="ECO:0007669"/>
    <property type="project" value="UniProtKB-KW"/>
</dbReference>
<evidence type="ECO:0000256" key="4">
    <source>
        <dbReference type="ARBA" id="ARBA00012622"/>
    </source>
</evidence>
<dbReference type="SUPFAM" id="SSF52402">
    <property type="entry name" value="Adenine nucleotide alpha hydrolases-like"/>
    <property type="match status" value="1"/>
</dbReference>
<comment type="similarity">
    <text evidence="3 17">Belongs to the QueH family.</text>
</comment>
<comment type="caution">
    <text evidence="18">The sequence shown here is derived from an EMBL/GenBank/DDBJ whole genome shotgun (WGS) entry which is preliminary data.</text>
</comment>
<evidence type="ECO:0000256" key="16">
    <source>
        <dbReference type="ARBA" id="ARBA00047415"/>
    </source>
</evidence>
<keyword evidence="10 17" id="KW-0560">Oxidoreductase</keyword>
<dbReference type="STRING" id="1217799.DEALK_14170"/>
<evidence type="ECO:0000256" key="5">
    <source>
        <dbReference type="ARBA" id="ARBA00016895"/>
    </source>
</evidence>
<feature type="binding site" evidence="17">
    <location>
        <position position="86"/>
    </location>
    <ligand>
        <name>[4Fe-4S] cluster</name>
        <dbReference type="ChEBI" id="CHEBI:49883"/>
    </ligand>
</feature>
<dbReference type="InterPro" id="IPR014729">
    <property type="entry name" value="Rossmann-like_a/b/a_fold"/>
</dbReference>
<organism evidence="18 19">
    <name type="scientific">Dehalogenimonas alkenigignens</name>
    <dbReference type="NCBI Taxonomy" id="1217799"/>
    <lineage>
        <taxon>Bacteria</taxon>
        <taxon>Bacillati</taxon>
        <taxon>Chloroflexota</taxon>
        <taxon>Dehalococcoidia</taxon>
        <taxon>Dehalococcoidales</taxon>
        <taxon>Dehalococcoidaceae</taxon>
        <taxon>Dehalogenimonas</taxon>
    </lineage>
</organism>
<evidence type="ECO:0000256" key="2">
    <source>
        <dbReference type="ARBA" id="ARBA00004691"/>
    </source>
</evidence>
<dbReference type="EMBL" id="LFDV01000002">
    <property type="protein sequence ID" value="KTB48571.1"/>
    <property type="molecule type" value="Genomic_DNA"/>
</dbReference>
<dbReference type="GO" id="GO:0051539">
    <property type="term" value="F:4 iron, 4 sulfur cluster binding"/>
    <property type="evidence" value="ECO:0007669"/>
    <property type="project" value="UniProtKB-UniRule"/>
</dbReference>
<keyword evidence="14 17" id="KW-0676">Redox-active center</keyword>
<keyword evidence="12 17" id="KW-0411">Iron-sulfur</keyword>
<comment type="catalytic activity">
    <reaction evidence="16 17">
        <text>epoxyqueuosine(34) in tRNA + AH2 = queuosine(34) in tRNA + A + H2O</text>
        <dbReference type="Rhea" id="RHEA:32159"/>
        <dbReference type="Rhea" id="RHEA-COMP:18571"/>
        <dbReference type="Rhea" id="RHEA-COMP:18582"/>
        <dbReference type="ChEBI" id="CHEBI:13193"/>
        <dbReference type="ChEBI" id="CHEBI:15377"/>
        <dbReference type="ChEBI" id="CHEBI:17499"/>
        <dbReference type="ChEBI" id="CHEBI:194431"/>
        <dbReference type="ChEBI" id="CHEBI:194443"/>
        <dbReference type="EC" id="1.17.99.6"/>
    </reaction>
</comment>
<dbReference type="PANTHER" id="PTHR36701">
    <property type="entry name" value="EPOXYQUEUOSINE REDUCTASE QUEH"/>
    <property type="match status" value="1"/>
</dbReference>
<name>A0A0W0GJ28_9CHLR</name>
<dbReference type="Pfam" id="PF02677">
    <property type="entry name" value="QueH"/>
    <property type="match status" value="1"/>
</dbReference>
<dbReference type="HAMAP" id="MF_02089">
    <property type="entry name" value="QueH"/>
    <property type="match status" value="1"/>
</dbReference>
<dbReference type="InterPro" id="IPR003828">
    <property type="entry name" value="QueH"/>
</dbReference>
<dbReference type="Proteomes" id="UP000053947">
    <property type="component" value="Unassembled WGS sequence"/>
</dbReference>
<evidence type="ECO:0000256" key="17">
    <source>
        <dbReference type="HAMAP-Rule" id="MF_02089"/>
    </source>
</evidence>
<evidence type="ECO:0000256" key="7">
    <source>
        <dbReference type="ARBA" id="ARBA00022694"/>
    </source>
</evidence>
<keyword evidence="13 17" id="KW-1015">Disulfide bond</keyword>
<evidence type="ECO:0000256" key="9">
    <source>
        <dbReference type="ARBA" id="ARBA00022785"/>
    </source>
</evidence>
<proteinExistence type="inferred from homology"/>
<comment type="pathway">
    <text evidence="2 17">tRNA modification; tRNA-queuosine biosynthesis.</text>
</comment>
<evidence type="ECO:0000256" key="6">
    <source>
        <dbReference type="ARBA" id="ARBA00022485"/>
    </source>
</evidence>
<evidence type="ECO:0000313" key="18">
    <source>
        <dbReference type="EMBL" id="KTB48571.1"/>
    </source>
</evidence>
<dbReference type="RefSeq" id="WP_058439534.1">
    <property type="nucleotide sequence ID" value="NZ_KQ758903.1"/>
</dbReference>
<feature type="binding site" evidence="17">
    <location>
        <position position="9"/>
    </location>
    <ligand>
        <name>[4Fe-4S] cluster</name>
        <dbReference type="ChEBI" id="CHEBI:49883"/>
    </ligand>
</feature>